<organism evidence="4 5">
    <name type="scientific">Gossypium australe</name>
    <dbReference type="NCBI Taxonomy" id="47621"/>
    <lineage>
        <taxon>Eukaryota</taxon>
        <taxon>Viridiplantae</taxon>
        <taxon>Streptophyta</taxon>
        <taxon>Embryophyta</taxon>
        <taxon>Tracheophyta</taxon>
        <taxon>Spermatophyta</taxon>
        <taxon>Magnoliopsida</taxon>
        <taxon>eudicotyledons</taxon>
        <taxon>Gunneridae</taxon>
        <taxon>Pentapetalae</taxon>
        <taxon>rosids</taxon>
        <taxon>malvids</taxon>
        <taxon>Malvales</taxon>
        <taxon>Malvaceae</taxon>
        <taxon>Malvoideae</taxon>
        <taxon>Gossypium</taxon>
    </lineage>
</organism>
<dbReference type="EMBL" id="SMMG02000007">
    <property type="protein sequence ID" value="KAA3465107.1"/>
    <property type="molecule type" value="Genomic_DNA"/>
</dbReference>
<dbReference type="SUPFAM" id="SSF53098">
    <property type="entry name" value="Ribonuclease H-like"/>
    <property type="match status" value="1"/>
</dbReference>
<dbReference type="OrthoDB" id="996302at2759"/>
<dbReference type="Pfam" id="PF07727">
    <property type="entry name" value="RVT_2"/>
    <property type="match status" value="1"/>
</dbReference>
<dbReference type="PANTHER" id="PTHR42648:SF31">
    <property type="entry name" value="RNA-DIRECTED DNA POLYMERASE"/>
    <property type="match status" value="1"/>
</dbReference>
<keyword evidence="2" id="KW-0378">Hydrolase</keyword>
<name>A0A5B6V7M1_9ROSI</name>
<proteinExistence type="predicted"/>
<reference evidence="4" key="1">
    <citation type="submission" date="2019-08" db="EMBL/GenBank/DDBJ databases">
        <authorList>
            <person name="Liu F."/>
        </authorList>
    </citation>
    <scope>NUCLEOTIDE SEQUENCE [LARGE SCALE GENOMIC DNA]</scope>
    <source>
        <strain evidence="4">PA1801</strain>
        <tissue evidence="4">Leaf</tissue>
    </source>
</reference>
<dbReference type="InterPro" id="IPR013103">
    <property type="entry name" value="RVT_2"/>
</dbReference>
<dbReference type="InterPro" id="IPR039537">
    <property type="entry name" value="Retrotran_Ty1/copia-like"/>
</dbReference>
<evidence type="ECO:0000313" key="5">
    <source>
        <dbReference type="Proteomes" id="UP000325315"/>
    </source>
</evidence>
<evidence type="ECO:0000256" key="1">
    <source>
        <dbReference type="ARBA" id="ARBA00022723"/>
    </source>
</evidence>
<dbReference type="Gene3D" id="3.30.420.10">
    <property type="entry name" value="Ribonuclease H-like superfamily/Ribonuclease H"/>
    <property type="match status" value="1"/>
</dbReference>
<dbReference type="GO" id="GO:0046872">
    <property type="term" value="F:metal ion binding"/>
    <property type="evidence" value="ECO:0007669"/>
    <property type="project" value="UniProtKB-KW"/>
</dbReference>
<dbReference type="AlphaFoldDB" id="A0A5B6V7M1"/>
<evidence type="ECO:0000313" key="4">
    <source>
        <dbReference type="EMBL" id="KAA3465107.1"/>
    </source>
</evidence>
<evidence type="ECO:0000259" key="3">
    <source>
        <dbReference type="Pfam" id="PF07727"/>
    </source>
</evidence>
<keyword evidence="5" id="KW-1185">Reference proteome</keyword>
<dbReference type="GO" id="GO:0016787">
    <property type="term" value="F:hydrolase activity"/>
    <property type="evidence" value="ECO:0007669"/>
    <property type="project" value="UniProtKB-KW"/>
</dbReference>
<sequence length="429" mass="49243">MSTQTYTVPFRYSNHVTSDLICLTNVKDVVACSIELPNGQIVVDLHSRELIGADERQDELYYFRKVLTVKAISVEPLSSLELWHKRLGHPFDKVVKVERKHQHILNVARALRFQENLPVSFLGECVLAASYLINGTPSHILHDKTPYEMLFGSSPLFDDLRVFGCSCFAHNQRSKGDKFASRSRKSPVSSPLMSSPTLVVSFSSSNDTVVQKDLGNDAPELGRGHREKFLSVKLWNFDDMMLCKRRFVLWRIMTLGLWKDFLLERKHWLHHMDVHNAFLHGDLDEEVYMKFPLGFAPDKPGMVCRLWKSLYGLKQTPRCWFVKLVIALKRYGFFQSYFDYLLFTYTKGSVRINVLVYVDDLLIPGYNSAALKTFKGYLSSCFHMKDLGVLKYFLGTEVARSSLRLFLCQRKYALNDILDKGLVGAKPVG</sequence>
<dbReference type="GO" id="GO:0003676">
    <property type="term" value="F:nucleic acid binding"/>
    <property type="evidence" value="ECO:0007669"/>
    <property type="project" value="InterPro"/>
</dbReference>
<keyword evidence="1" id="KW-0479">Metal-binding</keyword>
<gene>
    <name evidence="4" type="ORF">EPI10_000308</name>
</gene>
<dbReference type="InterPro" id="IPR043502">
    <property type="entry name" value="DNA/RNA_pol_sf"/>
</dbReference>
<dbReference type="Proteomes" id="UP000325315">
    <property type="component" value="Unassembled WGS sequence"/>
</dbReference>
<dbReference type="InterPro" id="IPR036397">
    <property type="entry name" value="RNaseH_sf"/>
</dbReference>
<dbReference type="SUPFAM" id="SSF56672">
    <property type="entry name" value="DNA/RNA polymerases"/>
    <property type="match status" value="1"/>
</dbReference>
<evidence type="ECO:0000256" key="2">
    <source>
        <dbReference type="ARBA" id="ARBA00022801"/>
    </source>
</evidence>
<comment type="caution">
    <text evidence="4">The sequence shown here is derived from an EMBL/GenBank/DDBJ whole genome shotgun (WGS) entry which is preliminary data.</text>
</comment>
<dbReference type="InterPro" id="IPR012337">
    <property type="entry name" value="RNaseH-like_sf"/>
</dbReference>
<accession>A0A5B6V7M1</accession>
<feature type="domain" description="Reverse transcriptase Ty1/copia-type" evidence="3">
    <location>
        <begin position="263"/>
        <end position="426"/>
    </location>
</feature>
<dbReference type="PANTHER" id="PTHR42648">
    <property type="entry name" value="TRANSPOSASE, PUTATIVE-RELATED"/>
    <property type="match status" value="1"/>
</dbReference>
<protein>
    <submittedName>
        <fullName evidence="4">Retrovirus-related Pol polyprotein from transposon TNT 1-94</fullName>
    </submittedName>
</protein>